<evidence type="ECO:0000313" key="9">
    <source>
        <dbReference type="Proteomes" id="UP000564964"/>
    </source>
</evidence>
<keyword evidence="1 6" id="KW-0963">Cytoplasm</keyword>
<organism evidence="7 9">
    <name type="scientific">Candidatus Iainarchaeum sp</name>
    <dbReference type="NCBI Taxonomy" id="3101447"/>
    <lineage>
        <taxon>Archaea</taxon>
        <taxon>Candidatus Iainarchaeota</taxon>
        <taxon>Candidatus Iainarchaeia</taxon>
        <taxon>Candidatus Iainarchaeales</taxon>
        <taxon>Candidatus Iainarchaeaceae</taxon>
        <taxon>Candidatus Iainarchaeum</taxon>
    </lineage>
</organism>
<dbReference type="GO" id="GO:0004526">
    <property type="term" value="F:ribonuclease P activity"/>
    <property type="evidence" value="ECO:0007669"/>
    <property type="project" value="UniProtKB-UniRule"/>
</dbReference>
<keyword evidence="4 6" id="KW-0255">Endonuclease</keyword>
<dbReference type="Gene3D" id="2.30.30.210">
    <property type="entry name" value="Ribonuclease P/MRP, subunit p29"/>
    <property type="match status" value="1"/>
</dbReference>
<reference evidence="9" key="1">
    <citation type="journal article" date="2020" name="bioRxiv">
        <title>A rank-normalized archaeal taxonomy based on genome phylogeny resolves widespread incomplete and uneven classifications.</title>
        <authorList>
            <person name="Rinke C."/>
            <person name="Chuvochina M."/>
            <person name="Mussig A.J."/>
            <person name="Chaumeil P.-A."/>
            <person name="Waite D.W."/>
            <person name="Whitman W.B."/>
            <person name="Parks D.H."/>
            <person name="Hugenholtz P."/>
        </authorList>
    </citation>
    <scope>NUCLEOTIDE SEQUENCE [LARGE SCALE GENOMIC DNA]</scope>
</reference>
<keyword evidence="5 6" id="KW-0378">Hydrolase</keyword>
<evidence type="ECO:0000256" key="5">
    <source>
        <dbReference type="ARBA" id="ARBA00022801"/>
    </source>
</evidence>
<comment type="caution">
    <text evidence="7">The sequence shown here is derived from an EMBL/GenBank/DDBJ whole genome shotgun (WGS) entry which is preliminary data.</text>
</comment>
<evidence type="ECO:0000313" key="7">
    <source>
        <dbReference type="EMBL" id="HIH16529.1"/>
    </source>
</evidence>
<dbReference type="Proteomes" id="UP000564964">
    <property type="component" value="Unassembled WGS sequence"/>
</dbReference>
<dbReference type="EC" id="3.1.26.5" evidence="6"/>
<protein>
    <recommendedName>
        <fullName evidence="6">Ribonuclease P protein component 1</fullName>
        <shortName evidence="6">RNase P component 1</shortName>
        <ecNumber evidence="6">3.1.26.5</ecNumber>
    </recommendedName>
    <alternativeName>
        <fullName evidence="6">Rpp29</fullName>
    </alternativeName>
</protein>
<dbReference type="EMBL" id="JAGVWE010000004">
    <property type="protein sequence ID" value="MBS3063139.1"/>
    <property type="molecule type" value="Genomic_DNA"/>
</dbReference>
<dbReference type="Proteomes" id="UP000678237">
    <property type="component" value="Unassembled WGS sequence"/>
</dbReference>
<evidence type="ECO:0000256" key="1">
    <source>
        <dbReference type="ARBA" id="ARBA00022490"/>
    </source>
</evidence>
<dbReference type="InterPro" id="IPR023538">
    <property type="entry name" value="RNP1"/>
</dbReference>
<evidence type="ECO:0000313" key="8">
    <source>
        <dbReference type="EMBL" id="MBS3063139.1"/>
    </source>
</evidence>
<dbReference type="InterPro" id="IPR036980">
    <property type="entry name" value="RNase_P/MRP_Rpp29_sf"/>
</dbReference>
<comment type="function">
    <text evidence="6">Part of ribonuclease P, a protein complex that generates mature tRNA molecules by cleaving their 5'-ends.</text>
</comment>
<dbReference type="HAMAP" id="MF_00754">
    <property type="entry name" value="RNase_P_1"/>
    <property type="match status" value="1"/>
</dbReference>
<comment type="catalytic activity">
    <reaction evidence="6">
        <text>Endonucleolytic cleavage of RNA, removing 5'-extranucleotides from tRNA precursor.</text>
        <dbReference type="EC" id="3.1.26.5"/>
    </reaction>
</comment>
<evidence type="ECO:0000256" key="3">
    <source>
        <dbReference type="ARBA" id="ARBA00022722"/>
    </source>
</evidence>
<dbReference type="InterPro" id="IPR023534">
    <property type="entry name" value="Rof/RNase_P-like"/>
</dbReference>
<reference evidence="8" key="2">
    <citation type="submission" date="2021-03" db="EMBL/GenBank/DDBJ databases">
        <authorList>
            <person name="Jaffe A."/>
        </authorList>
    </citation>
    <scope>NUCLEOTIDE SEQUENCE</scope>
    <source>
        <strain evidence="8">RIFCSPLOWO2_01_FULL_58_19</strain>
    </source>
</reference>
<keyword evidence="2 6" id="KW-0819">tRNA processing</keyword>
<gene>
    <name evidence="6" type="primary">rnp1</name>
    <name evidence="7" type="ORF">HA252_03945</name>
    <name evidence="8" type="ORF">J4203_04655</name>
</gene>
<accession>A0A7J4JIU0</accession>
<name>A0A7J4JIU0_9ARCH</name>
<dbReference type="InterPro" id="IPR002730">
    <property type="entry name" value="Rpp29/RNP1"/>
</dbReference>
<reference evidence="8" key="3">
    <citation type="submission" date="2021-05" db="EMBL/GenBank/DDBJ databases">
        <title>Protein family content uncovers lineage relationships and bacterial pathway maintenance mechanisms in DPANN archaea.</title>
        <authorList>
            <person name="Castelle C.J."/>
            <person name="Meheust R."/>
            <person name="Jaffe A.L."/>
            <person name="Seitz K."/>
            <person name="Gong X."/>
            <person name="Baker B.J."/>
            <person name="Banfield J.F."/>
        </authorList>
    </citation>
    <scope>NUCLEOTIDE SEQUENCE</scope>
    <source>
        <strain evidence="8">RIFCSPLOWO2_01_FULL_58_19</strain>
    </source>
</reference>
<dbReference type="EMBL" id="DUGH01000097">
    <property type="protein sequence ID" value="HIH16529.1"/>
    <property type="molecule type" value="Genomic_DNA"/>
</dbReference>
<dbReference type="GO" id="GO:0003723">
    <property type="term" value="F:RNA binding"/>
    <property type="evidence" value="ECO:0007669"/>
    <property type="project" value="InterPro"/>
</dbReference>
<dbReference type="SUPFAM" id="SSF101744">
    <property type="entry name" value="Rof/RNase P subunit-like"/>
    <property type="match status" value="1"/>
</dbReference>
<dbReference type="GO" id="GO:0001682">
    <property type="term" value="P:tRNA 5'-leader removal"/>
    <property type="evidence" value="ECO:0007669"/>
    <property type="project" value="UniProtKB-UniRule"/>
</dbReference>
<comment type="similarity">
    <text evidence="6">Belongs to the eukaryotic/archaeal RNase P protein component 1 family.</text>
</comment>
<evidence type="ECO:0000256" key="4">
    <source>
        <dbReference type="ARBA" id="ARBA00022759"/>
    </source>
</evidence>
<dbReference type="GO" id="GO:0005737">
    <property type="term" value="C:cytoplasm"/>
    <property type="evidence" value="ECO:0007669"/>
    <property type="project" value="UniProtKB-SubCell"/>
</dbReference>
<dbReference type="AlphaFoldDB" id="A0A7J4JIU0"/>
<dbReference type="GO" id="GO:0030677">
    <property type="term" value="C:ribonuclease P complex"/>
    <property type="evidence" value="ECO:0007669"/>
    <property type="project" value="UniProtKB-UniRule"/>
</dbReference>
<comment type="subcellular location">
    <subcellularLocation>
        <location evidence="6">Cytoplasm</location>
    </subcellularLocation>
</comment>
<comment type="subunit">
    <text evidence="6">Consists of a catalytic RNA component and at least 4-5 protein subunits.</text>
</comment>
<dbReference type="Pfam" id="PF01868">
    <property type="entry name" value="RNase_P-MRP_p29"/>
    <property type="match status" value="1"/>
</dbReference>
<proteinExistence type="inferred from homology"/>
<dbReference type="SMART" id="SM00538">
    <property type="entry name" value="POP4"/>
    <property type="match status" value="1"/>
</dbReference>
<keyword evidence="3 6" id="KW-0540">Nuclease</keyword>
<evidence type="ECO:0000256" key="6">
    <source>
        <dbReference type="HAMAP-Rule" id="MF_00754"/>
    </source>
</evidence>
<sequence length="111" mass="12555">MIKTGHYCISAENLLGHELIGLEARVLASSDRGRAGFGGRIVDETRNVLVLESRGREKRVPKNEALFLVEVGGEAVEVDGKRLVARPEDRVKLFFRKKEFRKKEFREKGMG</sequence>
<evidence type="ECO:0000256" key="2">
    <source>
        <dbReference type="ARBA" id="ARBA00022694"/>
    </source>
</evidence>